<dbReference type="InterPro" id="IPR055774">
    <property type="entry name" value="DUF7350"/>
</dbReference>
<dbReference type="RefSeq" id="WP_179270821.1">
    <property type="nucleotide sequence ID" value="NZ_CP058580.1"/>
</dbReference>
<dbReference type="KEGG" id="halu:HUG12_20865"/>
<dbReference type="PROSITE" id="PS51257">
    <property type="entry name" value="PROKAR_LIPOPROTEIN"/>
    <property type="match status" value="1"/>
</dbReference>
<dbReference type="Pfam" id="PF24041">
    <property type="entry name" value="DUF7350"/>
    <property type="match status" value="1"/>
</dbReference>
<organism evidence="2 3">
    <name type="scientific">Halorarum salinum</name>
    <dbReference type="NCBI Taxonomy" id="2743089"/>
    <lineage>
        <taxon>Archaea</taxon>
        <taxon>Methanobacteriati</taxon>
        <taxon>Methanobacteriota</taxon>
        <taxon>Stenosarchaea group</taxon>
        <taxon>Halobacteria</taxon>
        <taxon>Halobacteriales</taxon>
        <taxon>Haloferacaceae</taxon>
        <taxon>Halorarum</taxon>
    </lineage>
</organism>
<sequence length="359" mass="37913">MDRRTFLRAAGGAGLAGTAATAGCLGFELSQGGVPPVPENRPDAVYHPSHVEGMEMAGMGGGGDYQVAVTYSFPHRFWNVNGESVERTDIQEDDAVHLMTAVWDPDTGQVLPETGLSVEILQGEELVSQEVIYPMLSQPMGFHYGANFPLPGDGTYTVRADVGAVGTRKTGEFRGKFTEPASADVEFEYDESEVNDIEFETLENAGEEGAVDPTSMDMLPSSAAPAVEDLPGEVLGEATSNDAVLVATLLDSPPAGIDEEDSYLAVSARTPYNRMLIPAMALEATLTRGGESAFDGELTATLDPDLSYHYGAVVDGVEAGDELELTPTVWPQTARHEGFETAFGALLGGMPPATISVGD</sequence>
<keyword evidence="3" id="KW-1185">Reference proteome</keyword>
<gene>
    <name evidence="2" type="ORF">HUG12_20865</name>
</gene>
<evidence type="ECO:0000313" key="2">
    <source>
        <dbReference type="EMBL" id="QLG64238.1"/>
    </source>
</evidence>
<dbReference type="GeneID" id="56039966"/>
<dbReference type="EMBL" id="CP058580">
    <property type="protein sequence ID" value="QLG64238.1"/>
    <property type="molecule type" value="Genomic_DNA"/>
</dbReference>
<keyword evidence="2" id="KW-0614">Plasmid</keyword>
<geneLocation type="plasmid" evidence="2 3">
    <name>unnamed1</name>
</geneLocation>
<reference evidence="2 3" key="1">
    <citation type="submission" date="2020-06" db="EMBL/GenBank/DDBJ databases">
        <title>NJ-3-1, isolated from saline soil.</title>
        <authorList>
            <person name="Cui H.L."/>
            <person name="Shi X."/>
        </authorList>
    </citation>
    <scope>NUCLEOTIDE SEQUENCE [LARGE SCALE GENOMIC DNA]</scope>
    <source>
        <strain evidence="2 3">NJ-3-1</strain>
        <plasmid evidence="2 3">unnamed1</plasmid>
    </source>
</reference>
<feature type="domain" description="DUF7350" evidence="1">
    <location>
        <begin position="228"/>
        <end position="344"/>
    </location>
</feature>
<dbReference type="Gene3D" id="2.60.40.2480">
    <property type="entry name" value="Periplasmic metal-binding protein Tp34-type"/>
    <property type="match status" value="1"/>
</dbReference>
<protein>
    <recommendedName>
        <fullName evidence="1">DUF7350 domain-containing protein</fullName>
    </recommendedName>
</protein>
<dbReference type="AlphaFoldDB" id="A0A7D5QDN1"/>
<dbReference type="InterPro" id="IPR038482">
    <property type="entry name" value="Tp34-type_sf"/>
</dbReference>
<dbReference type="Proteomes" id="UP000509626">
    <property type="component" value="Plasmid unnamed1"/>
</dbReference>
<dbReference type="OrthoDB" id="156174at2157"/>
<name>A0A7D5QDN1_9EURY</name>
<evidence type="ECO:0000313" key="3">
    <source>
        <dbReference type="Proteomes" id="UP000509626"/>
    </source>
</evidence>
<evidence type="ECO:0000259" key="1">
    <source>
        <dbReference type="Pfam" id="PF24041"/>
    </source>
</evidence>
<accession>A0A7D5QDN1</accession>
<proteinExistence type="predicted"/>